<keyword evidence="3" id="KW-1185">Reference proteome</keyword>
<feature type="transmembrane region" description="Helical" evidence="1">
    <location>
        <begin position="47"/>
        <end position="65"/>
    </location>
</feature>
<dbReference type="AlphaFoldDB" id="T0HFE4"/>
<gene>
    <name evidence="2" type="ORF">RLDS_21615</name>
</gene>
<name>T0HFE4_9SPHN</name>
<keyword evidence="1" id="KW-0812">Transmembrane</keyword>
<proteinExistence type="predicted"/>
<reference evidence="2 3" key="1">
    <citation type="journal article" date="2013" name="Genome Announc.">
        <title>Draft Genome Sequence of Sphingobium lactosutens Strain DS20T, Isolated from a Hexachlorocyclohexane Dumpsite.</title>
        <authorList>
            <person name="Kumar R."/>
            <person name="Dwivedi V."/>
            <person name="Negi V."/>
            <person name="Khurana J.P."/>
            <person name="Lal R."/>
        </authorList>
    </citation>
    <scope>NUCLEOTIDE SEQUENCE [LARGE SCALE GENOMIC DNA]</scope>
    <source>
        <strain evidence="2 3">DS20</strain>
    </source>
</reference>
<keyword evidence="1" id="KW-1133">Transmembrane helix</keyword>
<accession>T0HFE4</accession>
<protein>
    <submittedName>
        <fullName evidence="2">Uncharacterized protein</fullName>
    </submittedName>
</protein>
<dbReference type="PATRIC" id="fig|1331060.3.peg.4180"/>
<dbReference type="Proteomes" id="UP000015531">
    <property type="component" value="Unassembled WGS sequence"/>
</dbReference>
<dbReference type="OrthoDB" id="7509627at2"/>
<keyword evidence="1" id="KW-0472">Membrane</keyword>
<comment type="caution">
    <text evidence="2">The sequence shown here is derived from an EMBL/GenBank/DDBJ whole genome shotgun (WGS) entry which is preliminary data.</text>
</comment>
<evidence type="ECO:0000313" key="3">
    <source>
        <dbReference type="Proteomes" id="UP000015531"/>
    </source>
</evidence>
<dbReference type="EMBL" id="ATDP01000106">
    <property type="protein sequence ID" value="EQB11732.1"/>
    <property type="molecule type" value="Genomic_DNA"/>
</dbReference>
<organism evidence="2 3">
    <name type="scientific">Sphingobium lactosutens DS20</name>
    <dbReference type="NCBI Taxonomy" id="1331060"/>
    <lineage>
        <taxon>Bacteria</taxon>
        <taxon>Pseudomonadati</taxon>
        <taxon>Pseudomonadota</taxon>
        <taxon>Alphaproteobacteria</taxon>
        <taxon>Sphingomonadales</taxon>
        <taxon>Sphingomonadaceae</taxon>
        <taxon>Sphingobium</taxon>
    </lineage>
</organism>
<evidence type="ECO:0000313" key="2">
    <source>
        <dbReference type="EMBL" id="EQB11732.1"/>
    </source>
</evidence>
<dbReference type="eggNOG" id="ENOG502ZKBW">
    <property type="taxonomic scope" value="Bacteria"/>
</dbReference>
<dbReference type="RefSeq" id="WP_021227796.1">
    <property type="nucleotide sequence ID" value="NZ_ATDP01000106.1"/>
</dbReference>
<evidence type="ECO:0000256" key="1">
    <source>
        <dbReference type="SAM" id="Phobius"/>
    </source>
</evidence>
<sequence length="94" mass="9954">MDQETRLNDALRSLGDMQSEVVPEGFMDSVWSRAGEMAEAANARRRLALFAVIFAAGMGGGIGTIQTPAKAEPTSHELFAGADLSPAVLLHVEP</sequence>